<organism evidence="1 2">
    <name type="scientific">Paramecium octaurelia</name>
    <dbReference type="NCBI Taxonomy" id="43137"/>
    <lineage>
        <taxon>Eukaryota</taxon>
        <taxon>Sar</taxon>
        <taxon>Alveolata</taxon>
        <taxon>Ciliophora</taxon>
        <taxon>Intramacronucleata</taxon>
        <taxon>Oligohymenophorea</taxon>
        <taxon>Peniculida</taxon>
        <taxon>Parameciidae</taxon>
        <taxon>Paramecium</taxon>
    </lineage>
</organism>
<dbReference type="AlphaFoldDB" id="A0A8S1S9H6"/>
<sequence>MVQVLSKQQQPNLKSQFSNFQHRQDEGGVDGAEQSIGDYIILNIHQHCQVNTFKMQHQLFEYTQLQYKLETQSWRVVSNSHLFVDIFQQRLFLNQHIISECKHTYQLTPGESHLVIGVSVSNSKIHAFYLPQHFYKELQKVHDQVSYLNQSHDQLVCCRSHTWVTYSSDVILPISKLNEYPASKEQEDLELRQPYLLRVEQVDEYSGA</sequence>
<gene>
    <name evidence="1" type="ORF">POCTA_138.1.T0070389</name>
</gene>
<evidence type="ECO:0000313" key="2">
    <source>
        <dbReference type="Proteomes" id="UP000683925"/>
    </source>
</evidence>
<dbReference type="EMBL" id="CAJJDP010000006">
    <property type="protein sequence ID" value="CAD8136435.1"/>
    <property type="molecule type" value="Genomic_DNA"/>
</dbReference>
<reference evidence="1" key="1">
    <citation type="submission" date="2021-01" db="EMBL/GenBank/DDBJ databases">
        <authorList>
            <consortium name="Genoscope - CEA"/>
            <person name="William W."/>
        </authorList>
    </citation>
    <scope>NUCLEOTIDE SEQUENCE</scope>
</reference>
<proteinExistence type="predicted"/>
<comment type="caution">
    <text evidence="1">The sequence shown here is derived from an EMBL/GenBank/DDBJ whole genome shotgun (WGS) entry which is preliminary data.</text>
</comment>
<keyword evidence="2" id="KW-1185">Reference proteome</keyword>
<protein>
    <submittedName>
        <fullName evidence="1">Uncharacterized protein</fullName>
    </submittedName>
</protein>
<dbReference type="Proteomes" id="UP000683925">
    <property type="component" value="Unassembled WGS sequence"/>
</dbReference>
<evidence type="ECO:0000313" key="1">
    <source>
        <dbReference type="EMBL" id="CAD8136435.1"/>
    </source>
</evidence>
<accession>A0A8S1S9H6</accession>
<name>A0A8S1S9H6_PAROT</name>